<dbReference type="OrthoDB" id="5231586at2759"/>
<dbReference type="EMBL" id="KQ030965">
    <property type="protein sequence ID" value="KJZ68245.1"/>
    <property type="molecule type" value="Genomic_DNA"/>
</dbReference>
<evidence type="ECO:0008006" key="4">
    <source>
        <dbReference type="Google" id="ProtNLM"/>
    </source>
</evidence>
<dbReference type="Proteomes" id="UP000054481">
    <property type="component" value="Unassembled WGS sequence"/>
</dbReference>
<evidence type="ECO:0000313" key="2">
    <source>
        <dbReference type="EMBL" id="KJZ68245.1"/>
    </source>
</evidence>
<evidence type="ECO:0000313" key="3">
    <source>
        <dbReference type="Proteomes" id="UP000054481"/>
    </source>
</evidence>
<keyword evidence="3" id="KW-1185">Reference proteome</keyword>
<name>A0A0F7ZI44_9HYPO</name>
<protein>
    <recommendedName>
        <fullName evidence="4">DDE-1 domain-containing protein</fullName>
    </recommendedName>
</protein>
<proteinExistence type="predicted"/>
<organism evidence="2 3">
    <name type="scientific">Hirsutella minnesotensis 3608</name>
    <dbReference type="NCBI Taxonomy" id="1043627"/>
    <lineage>
        <taxon>Eukaryota</taxon>
        <taxon>Fungi</taxon>
        <taxon>Dikarya</taxon>
        <taxon>Ascomycota</taxon>
        <taxon>Pezizomycotina</taxon>
        <taxon>Sordariomycetes</taxon>
        <taxon>Hypocreomycetidae</taxon>
        <taxon>Hypocreales</taxon>
        <taxon>Ophiocordycipitaceae</taxon>
        <taxon>Hirsutella</taxon>
    </lineage>
</organism>
<sequence>MTRKKDPFVSSFLVPQGILSSLRSSFLKAPFVPQGKASSRARKEAEERTFRLFVPQGRGGRKILFVTSFLVPQGKEAEGRTFRLFVPQGISRGKDAEERTFRSSRHSKQRQKTLNADRAASEDLDQVVEYFQKLQKIIEIGIVPEDIWNMDETGFRIGVGKDQLMVTKRKRSHYFSIPENRVSATLIEAISAGGCHTPAFILLAGQNHMVHSYHQQELELEMTICPTPTGYTNHHH</sequence>
<feature type="compositionally biased region" description="Basic residues" evidence="1">
    <location>
        <begin position="102"/>
        <end position="111"/>
    </location>
</feature>
<gene>
    <name evidence="2" type="ORF">HIM_12364</name>
</gene>
<accession>A0A0F7ZI44</accession>
<evidence type="ECO:0000256" key="1">
    <source>
        <dbReference type="SAM" id="MobiDB-lite"/>
    </source>
</evidence>
<feature type="region of interest" description="Disordered" evidence="1">
    <location>
        <begin position="95"/>
        <end position="117"/>
    </location>
</feature>
<dbReference type="AlphaFoldDB" id="A0A0F7ZI44"/>
<reference evidence="2 3" key="1">
    <citation type="journal article" date="2014" name="Genome Biol. Evol.">
        <title>Comparative genomics and transcriptomics analyses reveal divergent lifestyle features of nematode endoparasitic fungus Hirsutella minnesotensis.</title>
        <authorList>
            <person name="Lai Y."/>
            <person name="Liu K."/>
            <person name="Zhang X."/>
            <person name="Zhang X."/>
            <person name="Li K."/>
            <person name="Wang N."/>
            <person name="Shu C."/>
            <person name="Wu Y."/>
            <person name="Wang C."/>
            <person name="Bushley K.E."/>
            <person name="Xiang M."/>
            <person name="Liu X."/>
        </authorList>
    </citation>
    <scope>NUCLEOTIDE SEQUENCE [LARGE SCALE GENOMIC DNA]</scope>
    <source>
        <strain evidence="2 3">3608</strain>
    </source>
</reference>